<name>A0A6J6W773_9ZZZZ</name>
<dbReference type="AlphaFoldDB" id="A0A6J6W773"/>
<proteinExistence type="predicted"/>
<reference evidence="2" key="1">
    <citation type="submission" date="2020-05" db="EMBL/GenBank/DDBJ databases">
        <authorList>
            <person name="Chiriac C."/>
            <person name="Salcher M."/>
            <person name="Ghai R."/>
            <person name="Kavagutti S V."/>
        </authorList>
    </citation>
    <scope>NUCLEOTIDE SEQUENCE</scope>
</reference>
<dbReference type="PANTHER" id="PTHR33221:SF5">
    <property type="entry name" value="HTH-TYPE TRANSCRIPTIONAL REGULATOR ISCR"/>
    <property type="match status" value="1"/>
</dbReference>
<dbReference type="Pfam" id="PF02082">
    <property type="entry name" value="Rrf2"/>
    <property type="match status" value="1"/>
</dbReference>
<protein>
    <submittedName>
        <fullName evidence="2">Unannotated protein</fullName>
    </submittedName>
</protein>
<dbReference type="PANTHER" id="PTHR33221">
    <property type="entry name" value="WINGED HELIX-TURN-HELIX TRANSCRIPTIONAL REGULATOR, RRF2 FAMILY"/>
    <property type="match status" value="1"/>
</dbReference>
<dbReference type="NCBIfam" id="TIGR00738">
    <property type="entry name" value="rrf2_super"/>
    <property type="match status" value="1"/>
</dbReference>
<dbReference type="SUPFAM" id="SSF46785">
    <property type="entry name" value="Winged helix' DNA-binding domain"/>
    <property type="match status" value="1"/>
</dbReference>
<dbReference type="InterPro" id="IPR036390">
    <property type="entry name" value="WH_DNA-bd_sf"/>
</dbReference>
<evidence type="ECO:0000256" key="1">
    <source>
        <dbReference type="ARBA" id="ARBA00023125"/>
    </source>
</evidence>
<sequence>MQIPAKADYAIRALLSLSISEEPMSAAALAEEQGLPAKFLGAILSDLRRAELVLSHRGAAGGYVLARPADQITLAKVLRVVGGPMAGVRGNRPEDVHYDGVATSLQEVWIAVRASLRQVLEHVTVADVAKGALPPEVTQFTADPDAWTTHTP</sequence>
<evidence type="ECO:0000313" key="2">
    <source>
        <dbReference type="EMBL" id="CAB4780711.1"/>
    </source>
</evidence>
<dbReference type="GO" id="GO:0003677">
    <property type="term" value="F:DNA binding"/>
    <property type="evidence" value="ECO:0007669"/>
    <property type="project" value="UniProtKB-KW"/>
</dbReference>
<keyword evidence="1" id="KW-0238">DNA-binding</keyword>
<organism evidence="2">
    <name type="scientific">freshwater metagenome</name>
    <dbReference type="NCBI Taxonomy" id="449393"/>
    <lineage>
        <taxon>unclassified sequences</taxon>
        <taxon>metagenomes</taxon>
        <taxon>ecological metagenomes</taxon>
    </lineage>
</organism>
<dbReference type="PROSITE" id="PS51197">
    <property type="entry name" value="HTH_RRF2_2"/>
    <property type="match status" value="1"/>
</dbReference>
<accession>A0A6J6W773</accession>
<gene>
    <name evidence="2" type="ORF">UFOPK2958_00516</name>
</gene>
<dbReference type="InterPro" id="IPR000944">
    <property type="entry name" value="Tscrpt_reg_Rrf2"/>
</dbReference>
<dbReference type="GO" id="GO:0003700">
    <property type="term" value="F:DNA-binding transcription factor activity"/>
    <property type="evidence" value="ECO:0007669"/>
    <property type="project" value="TreeGrafter"/>
</dbReference>
<dbReference type="GO" id="GO:0005829">
    <property type="term" value="C:cytosol"/>
    <property type="evidence" value="ECO:0007669"/>
    <property type="project" value="TreeGrafter"/>
</dbReference>
<dbReference type="Gene3D" id="1.10.10.10">
    <property type="entry name" value="Winged helix-like DNA-binding domain superfamily/Winged helix DNA-binding domain"/>
    <property type="match status" value="1"/>
</dbReference>
<dbReference type="InterPro" id="IPR036388">
    <property type="entry name" value="WH-like_DNA-bd_sf"/>
</dbReference>
<dbReference type="EMBL" id="CAFAAB010000042">
    <property type="protein sequence ID" value="CAB4780711.1"/>
    <property type="molecule type" value="Genomic_DNA"/>
</dbReference>